<organism evidence="5 6">
    <name type="scientific">Coccomyxa viridis</name>
    <dbReference type="NCBI Taxonomy" id="1274662"/>
    <lineage>
        <taxon>Eukaryota</taxon>
        <taxon>Viridiplantae</taxon>
        <taxon>Chlorophyta</taxon>
        <taxon>core chlorophytes</taxon>
        <taxon>Trebouxiophyceae</taxon>
        <taxon>Trebouxiophyceae incertae sedis</taxon>
        <taxon>Coccomyxaceae</taxon>
        <taxon>Coccomyxa</taxon>
    </lineage>
</organism>
<feature type="region of interest" description="Disordered" evidence="3">
    <location>
        <begin position="321"/>
        <end position="411"/>
    </location>
</feature>
<reference evidence="5 6" key="1">
    <citation type="submission" date="2023-10" db="EMBL/GenBank/DDBJ databases">
        <authorList>
            <person name="Maclean D."/>
            <person name="Macfadyen A."/>
        </authorList>
    </citation>
    <scope>NUCLEOTIDE SEQUENCE [LARGE SCALE GENOMIC DNA]</scope>
</reference>
<feature type="compositionally biased region" description="Basic and acidic residues" evidence="3">
    <location>
        <begin position="546"/>
        <end position="560"/>
    </location>
</feature>
<dbReference type="InterPro" id="IPR000504">
    <property type="entry name" value="RRM_dom"/>
</dbReference>
<evidence type="ECO:0000256" key="3">
    <source>
        <dbReference type="SAM" id="MobiDB-lite"/>
    </source>
</evidence>
<accession>A0AAV1ILG4</accession>
<feature type="region of interest" description="Disordered" evidence="3">
    <location>
        <begin position="250"/>
        <end position="277"/>
    </location>
</feature>
<comment type="caution">
    <text evidence="5">The sequence shown here is derived from an EMBL/GenBank/DDBJ whole genome shotgun (WGS) entry which is preliminary data.</text>
</comment>
<feature type="compositionally biased region" description="Basic and acidic residues" evidence="3">
    <location>
        <begin position="599"/>
        <end position="616"/>
    </location>
</feature>
<dbReference type="InterPro" id="IPR035979">
    <property type="entry name" value="RBD_domain_sf"/>
</dbReference>
<sequence length="628" mass="68128">MSGASLQVTNVPHHVTQDEFSRLFGQAQGCIGSRLVKIGNSEPVGYLDFLDPPSAGNAISVYSRWTGWGGMGLIMRPAQPASASYPMKRDREDAVVDPRLAKQLRPAAAAYGAPGQGYGAQTEMRSPLHGQNVASQIAAQARGPAAQAGNTNSLAYGMDNVQPAPRSNASIPQAYAGAQSAQASLTPQQLEQQRVRAAIFSQTPASQGLQQPGYANDSRYPASSLPPLDHTSGGVGGIVPVLLSVVEDRGPSYAQQQQQQQPHHQGYQPYSQGNDMKAQQGSQFMAGGTLQGQIRPSGAADPINIGPGLLQSLQSLTQTQSLAPQQAYPQQQLQPQQQQQQYAPQQLLQPPAQRLQQPPQQQLPQQQQLQQPQHLAMPPMESSHPPYHQLPQQNGMQPSMLQEPPAQQPGQYGVAEIGVPVEEEELPPEAHHTLFASGLPLDMQKREASHIFRPFEGYKELRLVQKQDKQGKDVMWCFVEFDEVVQAARCMRVLQGYPVDEEEPEAYKMRISYARPPQAGPGSQRVPGQARREQGPAGRRGTAPPEQRREAPPHQADSHRQRVSGFSGPSGAASHDRRRADGPSGGGQPAEPRQNNRGGQERGRPPPGRGHMDQRRGAGRGSAGYNRR</sequence>
<dbReference type="SUPFAM" id="SSF54928">
    <property type="entry name" value="RNA-binding domain, RBD"/>
    <property type="match status" value="1"/>
</dbReference>
<dbReference type="AlphaFoldDB" id="A0AAV1ILG4"/>
<dbReference type="SMART" id="SM00360">
    <property type="entry name" value="RRM"/>
    <property type="match status" value="2"/>
</dbReference>
<evidence type="ECO:0000259" key="4">
    <source>
        <dbReference type="PROSITE" id="PS50102"/>
    </source>
</evidence>
<keyword evidence="1 2" id="KW-0694">RNA-binding</keyword>
<feature type="region of interest" description="Disordered" evidence="3">
    <location>
        <begin position="143"/>
        <end position="169"/>
    </location>
</feature>
<evidence type="ECO:0000256" key="1">
    <source>
        <dbReference type="ARBA" id="ARBA00022884"/>
    </source>
</evidence>
<dbReference type="PANTHER" id="PTHR10501">
    <property type="entry name" value="U1 SMALL NUCLEAR RIBONUCLEOPROTEIN A/U2 SMALL NUCLEAR RIBONUCLEOPROTEIN B"/>
    <property type="match status" value="1"/>
</dbReference>
<evidence type="ECO:0000313" key="6">
    <source>
        <dbReference type="Proteomes" id="UP001314263"/>
    </source>
</evidence>
<feature type="compositionally biased region" description="Low complexity" evidence="3">
    <location>
        <begin position="321"/>
        <end position="373"/>
    </location>
</feature>
<dbReference type="GO" id="GO:0003723">
    <property type="term" value="F:RNA binding"/>
    <property type="evidence" value="ECO:0007669"/>
    <property type="project" value="UniProtKB-UniRule"/>
</dbReference>
<feature type="compositionally biased region" description="Polar residues" evidence="3">
    <location>
        <begin position="390"/>
        <end position="400"/>
    </location>
</feature>
<name>A0AAV1ILG4_9CHLO</name>
<dbReference type="CDD" id="cd21618">
    <property type="entry name" value="RRM_AtNSRA_like"/>
    <property type="match status" value="1"/>
</dbReference>
<keyword evidence="6" id="KW-1185">Reference proteome</keyword>
<feature type="compositionally biased region" description="Low complexity" evidence="3">
    <location>
        <begin position="251"/>
        <end position="272"/>
    </location>
</feature>
<feature type="domain" description="RRM" evidence="4">
    <location>
        <begin position="432"/>
        <end position="516"/>
    </location>
</feature>
<feature type="region of interest" description="Disordered" evidence="3">
    <location>
        <begin position="514"/>
        <end position="628"/>
    </location>
</feature>
<dbReference type="Gene3D" id="3.30.70.330">
    <property type="match status" value="1"/>
</dbReference>
<dbReference type="Proteomes" id="UP001314263">
    <property type="component" value="Unassembled WGS sequence"/>
</dbReference>
<dbReference type="PROSITE" id="PS50102">
    <property type="entry name" value="RRM"/>
    <property type="match status" value="1"/>
</dbReference>
<proteinExistence type="predicted"/>
<dbReference type="Pfam" id="PF00076">
    <property type="entry name" value="RRM_1"/>
    <property type="match status" value="2"/>
</dbReference>
<gene>
    <name evidence="5" type="ORF">CVIRNUC_010518</name>
</gene>
<dbReference type="EMBL" id="CAUYUE010000016">
    <property type="protein sequence ID" value="CAK0787300.1"/>
    <property type="molecule type" value="Genomic_DNA"/>
</dbReference>
<dbReference type="InterPro" id="IPR012677">
    <property type="entry name" value="Nucleotide-bd_a/b_plait_sf"/>
</dbReference>
<evidence type="ECO:0000313" key="5">
    <source>
        <dbReference type="EMBL" id="CAK0787300.1"/>
    </source>
</evidence>
<evidence type="ECO:0000256" key="2">
    <source>
        <dbReference type="PROSITE-ProRule" id="PRU00176"/>
    </source>
</evidence>
<protein>
    <recommendedName>
        <fullName evidence="4">RRM domain-containing protein</fullName>
    </recommendedName>
</protein>
<feature type="region of interest" description="Disordered" evidence="3">
    <location>
        <begin position="203"/>
        <end position="233"/>
    </location>
</feature>